<evidence type="ECO:0000256" key="8">
    <source>
        <dbReference type="ARBA" id="ARBA00023002"/>
    </source>
</evidence>
<keyword evidence="7 12" id="KW-1133">Transmembrane helix</keyword>
<dbReference type="AlphaFoldDB" id="A0ABD3PRS4"/>
<evidence type="ECO:0000256" key="11">
    <source>
        <dbReference type="ARBA" id="ARBA00023136"/>
    </source>
</evidence>
<dbReference type="PANTHER" id="PTHR19353:SF30">
    <property type="entry name" value="DELTA 8-(E)-SPHINGOLIPID DESATURASE"/>
    <property type="match status" value="1"/>
</dbReference>
<evidence type="ECO:0000313" key="15">
    <source>
        <dbReference type="Proteomes" id="UP001530400"/>
    </source>
</evidence>
<keyword evidence="8" id="KW-0560">Oxidoreductase</keyword>
<comment type="similarity">
    <text evidence="3">Belongs to the fatty acid desaturase type 1 family.</text>
</comment>
<dbReference type="Pfam" id="PF00487">
    <property type="entry name" value="FA_desaturase"/>
    <property type="match status" value="1"/>
</dbReference>
<keyword evidence="9" id="KW-0408">Iron</keyword>
<gene>
    <name evidence="14" type="ORF">ACHAWO_013947</name>
</gene>
<evidence type="ECO:0000256" key="2">
    <source>
        <dbReference type="ARBA" id="ARBA00005189"/>
    </source>
</evidence>
<evidence type="ECO:0000256" key="1">
    <source>
        <dbReference type="ARBA" id="ARBA00004141"/>
    </source>
</evidence>
<evidence type="ECO:0000256" key="12">
    <source>
        <dbReference type="SAM" id="Phobius"/>
    </source>
</evidence>
<sequence length="439" mass="50885">MCVPNNPQQQPKLSACDEWIATYDHDAFTADMKRLGDQLEKNQGEADVRHLKKMVMWSNICGIVGMLTMGLGVHLLPIAALSTFTFTRWTMIAHHTCHGGYDKIHPDKNRWNRFKFAIGGTWSRLCDWFDWMMPEAWNVEHNNRHHYCLSEVEDPDLVENNLVELRDAPVPTVLKWLALPFIVTTWKWYYYAPNTYKELKLARWRKLGRPIPSNVTPSDAVTVRTLLFGGTPFYSFWEFFSIVAGPYLLIHFFLFPLPLLFIGEYLGLGSSMYNSAVKNLFYAELMTNAHAFLAIVTNHAGNDMYRFREGCRPYSGSFYLRQVLASVDFWTGSDLNDFMHGYLNYQIEHHLWPSLSMLSYKRSQPLVKALCQKHGVPYVQENVFLRLKKTVDIMTGSSSMRWFPEGMEKKLLERDAVVEAEKKDKKTLLSDRCMAAVEE</sequence>
<feature type="transmembrane region" description="Helical" evidence="12">
    <location>
        <begin position="173"/>
        <end position="191"/>
    </location>
</feature>
<dbReference type="Proteomes" id="UP001530400">
    <property type="component" value="Unassembled WGS sequence"/>
</dbReference>
<evidence type="ECO:0000256" key="9">
    <source>
        <dbReference type="ARBA" id="ARBA00023004"/>
    </source>
</evidence>
<proteinExistence type="inferred from homology"/>
<organism evidence="14 15">
    <name type="scientific">Cyclotella atomus</name>
    <dbReference type="NCBI Taxonomy" id="382360"/>
    <lineage>
        <taxon>Eukaryota</taxon>
        <taxon>Sar</taxon>
        <taxon>Stramenopiles</taxon>
        <taxon>Ochrophyta</taxon>
        <taxon>Bacillariophyta</taxon>
        <taxon>Coscinodiscophyceae</taxon>
        <taxon>Thalassiosirophycidae</taxon>
        <taxon>Stephanodiscales</taxon>
        <taxon>Stephanodiscaceae</taxon>
        <taxon>Cyclotella</taxon>
    </lineage>
</organism>
<keyword evidence="5 12" id="KW-0812">Transmembrane</keyword>
<keyword evidence="10" id="KW-0443">Lipid metabolism</keyword>
<dbReference type="GO" id="GO:0016020">
    <property type="term" value="C:membrane"/>
    <property type="evidence" value="ECO:0007669"/>
    <property type="project" value="UniProtKB-SubCell"/>
</dbReference>
<keyword evidence="6" id="KW-0479">Metal-binding</keyword>
<evidence type="ECO:0000256" key="7">
    <source>
        <dbReference type="ARBA" id="ARBA00022989"/>
    </source>
</evidence>
<comment type="pathway">
    <text evidence="2">Lipid metabolism.</text>
</comment>
<evidence type="ECO:0000256" key="5">
    <source>
        <dbReference type="ARBA" id="ARBA00022692"/>
    </source>
</evidence>
<feature type="domain" description="Fatty acid desaturase" evidence="13">
    <location>
        <begin position="77"/>
        <end position="380"/>
    </location>
</feature>
<protein>
    <recommendedName>
        <fullName evidence="13">Fatty acid desaturase domain-containing protein</fullName>
    </recommendedName>
</protein>
<comment type="subcellular location">
    <subcellularLocation>
        <location evidence="1">Membrane</location>
        <topology evidence="1">Multi-pass membrane protein</topology>
    </subcellularLocation>
</comment>
<dbReference type="InterPro" id="IPR012171">
    <property type="entry name" value="Fatty_acid_desaturase"/>
</dbReference>
<dbReference type="PANTHER" id="PTHR19353">
    <property type="entry name" value="FATTY ACID DESATURASE 2"/>
    <property type="match status" value="1"/>
</dbReference>
<evidence type="ECO:0000256" key="6">
    <source>
        <dbReference type="ARBA" id="ARBA00022723"/>
    </source>
</evidence>
<dbReference type="GO" id="GO:0016491">
    <property type="term" value="F:oxidoreductase activity"/>
    <property type="evidence" value="ECO:0007669"/>
    <property type="project" value="UniProtKB-KW"/>
</dbReference>
<keyword evidence="15" id="KW-1185">Reference proteome</keyword>
<keyword evidence="11 12" id="KW-0472">Membrane</keyword>
<reference evidence="14 15" key="1">
    <citation type="submission" date="2024-10" db="EMBL/GenBank/DDBJ databases">
        <title>Updated reference genomes for cyclostephanoid diatoms.</title>
        <authorList>
            <person name="Roberts W.R."/>
            <person name="Alverson A.J."/>
        </authorList>
    </citation>
    <scope>NUCLEOTIDE SEQUENCE [LARGE SCALE GENOMIC DNA]</scope>
    <source>
        <strain evidence="14 15">AJA010-31</strain>
    </source>
</reference>
<dbReference type="GO" id="GO:0006629">
    <property type="term" value="P:lipid metabolic process"/>
    <property type="evidence" value="ECO:0007669"/>
    <property type="project" value="UniProtKB-KW"/>
</dbReference>
<evidence type="ECO:0000313" key="14">
    <source>
        <dbReference type="EMBL" id="KAL3790562.1"/>
    </source>
</evidence>
<evidence type="ECO:0000256" key="4">
    <source>
        <dbReference type="ARBA" id="ARBA00022617"/>
    </source>
</evidence>
<feature type="transmembrane region" description="Helical" evidence="12">
    <location>
        <begin position="56"/>
        <end position="81"/>
    </location>
</feature>
<evidence type="ECO:0000256" key="3">
    <source>
        <dbReference type="ARBA" id="ARBA00009295"/>
    </source>
</evidence>
<comment type="caution">
    <text evidence="14">The sequence shown here is derived from an EMBL/GenBank/DDBJ whole genome shotgun (WGS) entry which is preliminary data.</text>
</comment>
<dbReference type="GO" id="GO:0046872">
    <property type="term" value="F:metal ion binding"/>
    <property type="evidence" value="ECO:0007669"/>
    <property type="project" value="UniProtKB-KW"/>
</dbReference>
<name>A0ABD3PRS4_9STRA</name>
<accession>A0ABD3PRS4</accession>
<dbReference type="EMBL" id="JALLPJ020000494">
    <property type="protein sequence ID" value="KAL3790562.1"/>
    <property type="molecule type" value="Genomic_DNA"/>
</dbReference>
<keyword evidence="4" id="KW-0349">Heme</keyword>
<feature type="transmembrane region" description="Helical" evidence="12">
    <location>
        <begin position="239"/>
        <end position="262"/>
    </location>
</feature>
<evidence type="ECO:0000256" key="10">
    <source>
        <dbReference type="ARBA" id="ARBA00023098"/>
    </source>
</evidence>
<evidence type="ECO:0000259" key="13">
    <source>
        <dbReference type="Pfam" id="PF00487"/>
    </source>
</evidence>
<dbReference type="InterPro" id="IPR005804">
    <property type="entry name" value="FA_desaturase_dom"/>
</dbReference>